<dbReference type="Pfam" id="PF01467">
    <property type="entry name" value="CTP_transf_like"/>
    <property type="match status" value="1"/>
</dbReference>
<keyword evidence="10" id="KW-1185">Reference proteome</keyword>
<dbReference type="InterPro" id="IPR050385">
    <property type="entry name" value="Archaeal_FAD_synthase"/>
</dbReference>
<dbReference type="InterPro" id="IPR014729">
    <property type="entry name" value="Rossmann-like_a/b/a_fold"/>
</dbReference>
<keyword evidence="3 9" id="KW-0548">Nucleotidyltransferase</keyword>
<evidence type="ECO:0000313" key="9">
    <source>
        <dbReference type="EMBL" id="QQG66953.1"/>
    </source>
</evidence>
<dbReference type="EC" id="2.7.7.70" evidence="1"/>
<keyword evidence="2 9" id="KW-0808">Transferase</keyword>
<evidence type="ECO:0000256" key="6">
    <source>
        <dbReference type="ARBA" id="ARBA00023277"/>
    </source>
</evidence>
<keyword evidence="6" id="KW-0119">Carbohydrate metabolism</keyword>
<gene>
    <name evidence="9" type="primary">rfaE2</name>
    <name evidence="9" type="ORF">HP555_04955</name>
</gene>
<dbReference type="SUPFAM" id="SSF52374">
    <property type="entry name" value="Nucleotidylyl transferase"/>
    <property type="match status" value="1"/>
</dbReference>
<evidence type="ECO:0000256" key="1">
    <source>
        <dbReference type="ARBA" id="ARBA00012519"/>
    </source>
</evidence>
<sequence>MDMAGHSMIVAPDGTVLQSAAMEAAVITSKLDSTAVDEQRHRFYPAGDRSWLTTDHEKVQDLDTVAAKTRLIRRQGSRLAFTNGCFDLVHAGHVSYLEAARRTADCLVVGINTDASVRSLKGADRPVNNEQDRARVLAALGCVDYVILFADPTPLRLITTLLPDVLVKGADWPEAEIVGASEVKAAGGRVVRIVFQHDRSTTALIDKIRASARAPINTF</sequence>
<dbReference type="AlphaFoldDB" id="A0A7T6ARK4"/>
<keyword evidence="4" id="KW-0547">Nucleotide-binding</keyword>
<dbReference type="GO" id="GO:0016779">
    <property type="term" value="F:nucleotidyltransferase activity"/>
    <property type="evidence" value="ECO:0007669"/>
    <property type="project" value="UniProtKB-KW"/>
</dbReference>
<organism evidence="9 10">
    <name type="scientific">Desulfobulbus oligotrophicus</name>
    <dbReference type="NCBI Taxonomy" id="1909699"/>
    <lineage>
        <taxon>Bacteria</taxon>
        <taxon>Pseudomonadati</taxon>
        <taxon>Thermodesulfobacteriota</taxon>
        <taxon>Desulfobulbia</taxon>
        <taxon>Desulfobulbales</taxon>
        <taxon>Desulfobulbaceae</taxon>
        <taxon>Desulfobulbus</taxon>
    </lineage>
</organism>
<dbReference type="KEGG" id="dog:HP555_04955"/>
<reference evidence="9 10" key="1">
    <citation type="submission" date="2020-05" db="EMBL/GenBank/DDBJ databases">
        <title>Complete genome of Desulfobulbus oligotrophicus.</title>
        <authorList>
            <person name="Podar M."/>
        </authorList>
    </citation>
    <scope>NUCLEOTIDE SEQUENCE [LARGE SCALE GENOMIC DNA]</scope>
    <source>
        <strain evidence="9 10">Prop6</strain>
    </source>
</reference>
<evidence type="ECO:0000256" key="5">
    <source>
        <dbReference type="ARBA" id="ARBA00022840"/>
    </source>
</evidence>
<proteinExistence type="predicted"/>
<evidence type="ECO:0000313" key="10">
    <source>
        <dbReference type="Proteomes" id="UP000596092"/>
    </source>
</evidence>
<dbReference type="EMBL" id="CP054140">
    <property type="protein sequence ID" value="QQG66953.1"/>
    <property type="molecule type" value="Genomic_DNA"/>
</dbReference>
<protein>
    <recommendedName>
        <fullName evidence="1">D-glycero-beta-D-manno-heptose 1-phosphate adenylyltransferase</fullName>
        <ecNumber evidence="1">2.7.7.70</ecNumber>
    </recommendedName>
</protein>
<dbReference type="NCBIfam" id="TIGR02199">
    <property type="entry name" value="rfaE_dom_II"/>
    <property type="match status" value="1"/>
</dbReference>
<dbReference type="GO" id="GO:0005524">
    <property type="term" value="F:ATP binding"/>
    <property type="evidence" value="ECO:0007669"/>
    <property type="project" value="UniProtKB-KW"/>
</dbReference>
<dbReference type="InterPro" id="IPR011914">
    <property type="entry name" value="RfaE_dom_II"/>
</dbReference>
<dbReference type="NCBIfam" id="TIGR00125">
    <property type="entry name" value="cyt_tran_rel"/>
    <property type="match status" value="1"/>
</dbReference>
<accession>A0A7T6ARK4</accession>
<comment type="catalytic activity">
    <reaction evidence="7">
        <text>D-glycero-beta-D-manno-heptose 1-phosphate + ATP + H(+) = ADP-D-glycero-beta-D-manno-heptose + diphosphate</text>
        <dbReference type="Rhea" id="RHEA:27465"/>
        <dbReference type="ChEBI" id="CHEBI:15378"/>
        <dbReference type="ChEBI" id="CHEBI:30616"/>
        <dbReference type="ChEBI" id="CHEBI:33019"/>
        <dbReference type="ChEBI" id="CHEBI:59967"/>
        <dbReference type="ChEBI" id="CHEBI:61593"/>
        <dbReference type="EC" id="2.7.7.70"/>
    </reaction>
</comment>
<dbReference type="InterPro" id="IPR036526">
    <property type="entry name" value="C-N_Hydrolase_sf"/>
</dbReference>
<dbReference type="InterPro" id="IPR004821">
    <property type="entry name" value="Cyt_trans-like"/>
</dbReference>
<evidence type="ECO:0000256" key="2">
    <source>
        <dbReference type="ARBA" id="ARBA00022679"/>
    </source>
</evidence>
<dbReference type="GO" id="GO:0005975">
    <property type="term" value="P:carbohydrate metabolic process"/>
    <property type="evidence" value="ECO:0007669"/>
    <property type="project" value="InterPro"/>
</dbReference>
<name>A0A7T6ARK4_9BACT</name>
<evidence type="ECO:0000256" key="3">
    <source>
        <dbReference type="ARBA" id="ARBA00022695"/>
    </source>
</evidence>
<dbReference type="SUPFAM" id="SSF56317">
    <property type="entry name" value="Carbon-nitrogen hydrolase"/>
    <property type="match status" value="1"/>
</dbReference>
<evidence type="ECO:0000259" key="8">
    <source>
        <dbReference type="Pfam" id="PF01467"/>
    </source>
</evidence>
<dbReference type="Gene3D" id="3.60.110.10">
    <property type="entry name" value="Carbon-nitrogen hydrolase"/>
    <property type="match status" value="1"/>
</dbReference>
<keyword evidence="5" id="KW-0067">ATP-binding</keyword>
<evidence type="ECO:0000256" key="7">
    <source>
        <dbReference type="ARBA" id="ARBA00047428"/>
    </source>
</evidence>
<dbReference type="Proteomes" id="UP000596092">
    <property type="component" value="Chromosome"/>
</dbReference>
<evidence type="ECO:0000256" key="4">
    <source>
        <dbReference type="ARBA" id="ARBA00022741"/>
    </source>
</evidence>
<feature type="domain" description="Cytidyltransferase-like" evidence="8">
    <location>
        <begin position="81"/>
        <end position="174"/>
    </location>
</feature>
<dbReference type="PANTHER" id="PTHR43793:SF2">
    <property type="entry name" value="BIFUNCTIONAL PROTEIN HLDE"/>
    <property type="match status" value="1"/>
</dbReference>
<dbReference type="Gene3D" id="3.40.50.620">
    <property type="entry name" value="HUPs"/>
    <property type="match status" value="1"/>
</dbReference>
<dbReference type="PANTHER" id="PTHR43793">
    <property type="entry name" value="FAD SYNTHASE"/>
    <property type="match status" value="1"/>
</dbReference>
<dbReference type="GO" id="GO:0016773">
    <property type="term" value="F:phosphotransferase activity, alcohol group as acceptor"/>
    <property type="evidence" value="ECO:0007669"/>
    <property type="project" value="InterPro"/>
</dbReference>